<reference evidence="4 5" key="1">
    <citation type="journal article" date="2012" name="J. Bacteriol.">
        <title>Genome sequence of Mycobacterium hassiacum DSM 44199, a rare source of heat-stable mycobacterial proteins.</title>
        <authorList>
            <person name="Tiago I."/>
            <person name="Maranha A."/>
            <person name="Mendes V."/>
            <person name="Alarico S."/>
            <person name="Moynihan P.J."/>
            <person name="Clarke A.J."/>
            <person name="Macedo-Ribeiro S."/>
            <person name="Pereira P.J."/>
            <person name="Empadinhas N."/>
        </authorList>
    </citation>
    <scope>NUCLEOTIDE SEQUENCE [LARGE SCALE GENOMIC DNA]</scope>
    <source>
        <strain evidence="5">DSM 44199 / CIP 105218 / JCM 12690 / 3849</strain>
    </source>
</reference>
<feature type="domain" description="DUF7847" evidence="3">
    <location>
        <begin position="160"/>
        <end position="372"/>
    </location>
</feature>
<feature type="compositionally biased region" description="Pro residues" evidence="1">
    <location>
        <begin position="11"/>
        <end position="24"/>
    </location>
</feature>
<dbReference type="STRING" id="1122247.GCA_000379865_01797"/>
<name>K5BD66_MYCHD</name>
<feature type="transmembrane region" description="Helical" evidence="2">
    <location>
        <begin position="119"/>
        <end position="143"/>
    </location>
</feature>
<dbReference type="RefSeq" id="WP_005630845.1">
    <property type="nucleotide sequence ID" value="NZ_AMRA01000106.1"/>
</dbReference>
<keyword evidence="2" id="KW-0812">Transmembrane</keyword>
<keyword evidence="2" id="KW-0472">Membrane</keyword>
<protein>
    <submittedName>
        <fullName evidence="4">Putative membrane protein</fullName>
    </submittedName>
</protein>
<gene>
    <name evidence="4" type="ORF">C731_4017</name>
</gene>
<dbReference type="OrthoDB" id="121140at2"/>
<dbReference type="AlphaFoldDB" id="K5BD66"/>
<dbReference type="EMBL" id="AMRA01000106">
    <property type="protein sequence ID" value="EKF22032.1"/>
    <property type="molecule type" value="Genomic_DNA"/>
</dbReference>
<dbReference type="InterPro" id="IPR057169">
    <property type="entry name" value="DUF7847"/>
</dbReference>
<dbReference type="eggNOG" id="COG5180">
    <property type="taxonomic scope" value="Bacteria"/>
</dbReference>
<evidence type="ECO:0000259" key="3">
    <source>
        <dbReference type="Pfam" id="PF25231"/>
    </source>
</evidence>
<feature type="transmembrane region" description="Helical" evidence="2">
    <location>
        <begin position="299"/>
        <end position="326"/>
    </location>
</feature>
<evidence type="ECO:0000256" key="2">
    <source>
        <dbReference type="SAM" id="Phobius"/>
    </source>
</evidence>
<feature type="region of interest" description="Disordered" evidence="1">
    <location>
        <begin position="389"/>
        <end position="412"/>
    </location>
</feature>
<feature type="transmembrane region" description="Helical" evidence="2">
    <location>
        <begin position="214"/>
        <end position="239"/>
    </location>
</feature>
<dbReference type="PATRIC" id="fig|1122247.3.peg.3852"/>
<sequence length="420" mass="42283">MSYQAGGPGSAGPPPGYPPPPGYGAAPGYPPPGYAAPGFPPPGYAAAGPGYPPPGYGAPGYGPPGPGWPAPSYGYGPPGGVGGPPAALKPGVIPLRPLTLSDIFNGAVAYIRGNAKATLGLTTIVVVISELLNLLFTVGPLAATGTLVPNPGPPISGGAISTTIASTAVGFLTTWLAATVLNGMLTVVVGRAVFGGTISIDQAWQRVKGRLGALIGYAFLETLGLTLVVVLYVVLLVWINFAAGAAAAVVIGAPIGLGVLAGLIYLSTILSFAPPVIVLERRGILTAIERSYALVKPDFWQVLGIRALIIVVITLVAGAVSVPFSVVGQLMLLAGNSLALVLAAMVVVTIGSVVGQIITAPFAAGALVLLYTDRRIRGEAFDLALQTGARTGGPIPPAETPSPATTTADPTDDLWLTQRI</sequence>
<feature type="compositionally biased region" description="Gly residues" evidence="1">
    <location>
        <begin position="1"/>
        <end position="10"/>
    </location>
</feature>
<evidence type="ECO:0000256" key="1">
    <source>
        <dbReference type="SAM" id="MobiDB-lite"/>
    </source>
</evidence>
<organism evidence="4 5">
    <name type="scientific">Mycolicibacterium hassiacum (strain DSM 44199 / CIP 105218 / JCM 12690 / 3849)</name>
    <name type="common">Mycobacterium hassiacum</name>
    <dbReference type="NCBI Taxonomy" id="1122247"/>
    <lineage>
        <taxon>Bacteria</taxon>
        <taxon>Bacillati</taxon>
        <taxon>Actinomycetota</taxon>
        <taxon>Actinomycetes</taxon>
        <taxon>Mycobacteriales</taxon>
        <taxon>Mycobacteriaceae</taxon>
        <taxon>Mycolicibacterium</taxon>
    </lineage>
</organism>
<feature type="region of interest" description="Disordered" evidence="1">
    <location>
        <begin position="1"/>
        <end position="24"/>
    </location>
</feature>
<dbReference type="Pfam" id="PF25231">
    <property type="entry name" value="DUF7847"/>
    <property type="match status" value="1"/>
</dbReference>
<evidence type="ECO:0000313" key="4">
    <source>
        <dbReference type="EMBL" id="EKF22032.1"/>
    </source>
</evidence>
<dbReference type="Proteomes" id="UP000006265">
    <property type="component" value="Unassembled WGS sequence"/>
</dbReference>
<feature type="transmembrane region" description="Helical" evidence="2">
    <location>
        <begin position="338"/>
        <end position="371"/>
    </location>
</feature>
<feature type="transmembrane region" description="Helical" evidence="2">
    <location>
        <begin position="163"/>
        <end position="194"/>
    </location>
</feature>
<evidence type="ECO:0000313" key="5">
    <source>
        <dbReference type="Proteomes" id="UP000006265"/>
    </source>
</evidence>
<keyword evidence="5" id="KW-1185">Reference proteome</keyword>
<feature type="transmembrane region" description="Helical" evidence="2">
    <location>
        <begin position="245"/>
        <end position="278"/>
    </location>
</feature>
<comment type="caution">
    <text evidence="4">The sequence shown here is derived from an EMBL/GenBank/DDBJ whole genome shotgun (WGS) entry which is preliminary data.</text>
</comment>
<keyword evidence="2" id="KW-1133">Transmembrane helix</keyword>
<accession>K5BD66</accession>
<proteinExistence type="predicted"/>